<dbReference type="Pfam" id="PF25818">
    <property type="entry name" value="MTRES1_C"/>
    <property type="match status" value="1"/>
</dbReference>
<keyword evidence="1" id="KW-0694">RNA-binding</keyword>
<evidence type="ECO:0000313" key="4">
    <source>
        <dbReference type="Proteomes" id="UP001378592"/>
    </source>
</evidence>
<feature type="domain" description="Mitochondrial transcription rescue factor 1 C-terminal" evidence="2">
    <location>
        <begin position="98"/>
        <end position="180"/>
    </location>
</feature>
<name>A0AAN9Z7E1_9ORTH</name>
<comment type="caution">
    <text evidence="3">The sequence shown here is derived from an EMBL/GenBank/DDBJ whole genome shotgun (WGS) entry which is preliminary data.</text>
</comment>
<dbReference type="GO" id="GO:0005739">
    <property type="term" value="C:mitochondrion"/>
    <property type="evidence" value="ECO:0007669"/>
    <property type="project" value="TreeGrafter"/>
</dbReference>
<protein>
    <recommendedName>
        <fullName evidence="2">Mitochondrial transcription rescue factor 1 C-terminal domain-containing protein</fullName>
    </recommendedName>
</protein>
<keyword evidence="4" id="KW-1185">Reference proteome</keyword>
<dbReference type="AlphaFoldDB" id="A0AAN9Z7E1"/>
<reference evidence="3 4" key="1">
    <citation type="submission" date="2024-03" db="EMBL/GenBank/DDBJ databases">
        <title>The genome assembly and annotation of the cricket Gryllus longicercus Weissman &amp; Gray.</title>
        <authorList>
            <person name="Szrajer S."/>
            <person name="Gray D."/>
            <person name="Ylla G."/>
        </authorList>
    </citation>
    <scope>NUCLEOTIDE SEQUENCE [LARGE SCALE GENOMIC DNA]</scope>
    <source>
        <strain evidence="3">DAG 2021-001</strain>
        <tissue evidence="3">Whole body minus gut</tissue>
    </source>
</reference>
<dbReference type="PROSITE" id="PS50889">
    <property type="entry name" value="S4"/>
    <property type="match status" value="1"/>
</dbReference>
<dbReference type="PANTHER" id="PTHR13633">
    <property type="entry name" value="MITOCHONDRIAL TRANSCRIPTION RESCUE FACTOR 1"/>
    <property type="match status" value="1"/>
</dbReference>
<dbReference type="Gene3D" id="3.10.290.10">
    <property type="entry name" value="RNA-binding S4 domain"/>
    <property type="match status" value="1"/>
</dbReference>
<sequence>MPRASSLLMTMFLNYFSRVPRVEQYMKNVRCLCYTNVNVLNSRSADIPRVKKCLKLHTTNRRSFMNYSRSWLCVQVSLGAYNSENYELEDNIKSKAFKEISVKVTSLRLDIVLKATLQMSRNKIETAFYENRIKVNGRKVTKKSAQVAEGDALDVAVADGRQGHFERVARVELLQVSEEPEGFAIKFLKYRTLAEDAAPDERRR</sequence>
<proteinExistence type="predicted"/>
<evidence type="ECO:0000313" key="3">
    <source>
        <dbReference type="EMBL" id="KAK7864495.1"/>
    </source>
</evidence>
<evidence type="ECO:0000259" key="2">
    <source>
        <dbReference type="Pfam" id="PF25818"/>
    </source>
</evidence>
<accession>A0AAN9Z7E1</accession>
<organism evidence="3 4">
    <name type="scientific">Gryllus longicercus</name>
    <dbReference type="NCBI Taxonomy" id="2509291"/>
    <lineage>
        <taxon>Eukaryota</taxon>
        <taxon>Metazoa</taxon>
        <taxon>Ecdysozoa</taxon>
        <taxon>Arthropoda</taxon>
        <taxon>Hexapoda</taxon>
        <taxon>Insecta</taxon>
        <taxon>Pterygota</taxon>
        <taxon>Neoptera</taxon>
        <taxon>Polyneoptera</taxon>
        <taxon>Orthoptera</taxon>
        <taxon>Ensifera</taxon>
        <taxon>Gryllidea</taxon>
        <taxon>Grylloidea</taxon>
        <taxon>Gryllidae</taxon>
        <taxon>Gryllinae</taxon>
        <taxon>Gryllus</taxon>
    </lineage>
</organism>
<dbReference type="PANTHER" id="PTHR13633:SF3">
    <property type="entry name" value="MITOCHONDRIAL TRANSCRIPTION RESCUE FACTOR 1"/>
    <property type="match status" value="1"/>
</dbReference>
<dbReference type="InterPro" id="IPR036986">
    <property type="entry name" value="S4_RNA-bd_sf"/>
</dbReference>
<dbReference type="SUPFAM" id="SSF55174">
    <property type="entry name" value="Alpha-L RNA-binding motif"/>
    <property type="match status" value="1"/>
</dbReference>
<dbReference type="CDD" id="cd00165">
    <property type="entry name" value="S4"/>
    <property type="match status" value="1"/>
</dbReference>
<dbReference type="GO" id="GO:0003723">
    <property type="term" value="F:RNA binding"/>
    <property type="evidence" value="ECO:0007669"/>
    <property type="project" value="UniProtKB-KW"/>
</dbReference>
<dbReference type="EMBL" id="JAZDUA010000201">
    <property type="protein sequence ID" value="KAK7864495.1"/>
    <property type="molecule type" value="Genomic_DNA"/>
</dbReference>
<dbReference type="InterPro" id="IPR057896">
    <property type="entry name" value="MTRES1_C"/>
</dbReference>
<dbReference type="Proteomes" id="UP001378592">
    <property type="component" value="Unassembled WGS sequence"/>
</dbReference>
<dbReference type="GO" id="GO:1903108">
    <property type="term" value="P:regulation of mitochondrial transcription"/>
    <property type="evidence" value="ECO:0007669"/>
    <property type="project" value="TreeGrafter"/>
</dbReference>
<gene>
    <name evidence="3" type="ORF">R5R35_003114</name>
</gene>
<evidence type="ECO:0000256" key="1">
    <source>
        <dbReference type="PROSITE-ProRule" id="PRU00182"/>
    </source>
</evidence>